<dbReference type="Proteomes" id="UP000269692">
    <property type="component" value="Unassembled WGS sequence"/>
</dbReference>
<comment type="caution">
    <text evidence="1">The sequence shown here is derived from an EMBL/GenBank/DDBJ whole genome shotgun (WGS) entry which is preliminary data.</text>
</comment>
<sequence>MPIPVPANLQARVQPMTAGADQCPRDIVAQTPVTSGLTPSIAVELDALIATVDRETRRLAFGISTKLAAITRRSACGAS</sequence>
<dbReference type="EMBL" id="RCTF01000003">
    <property type="protein sequence ID" value="RLP80334.1"/>
    <property type="molecule type" value="Genomic_DNA"/>
</dbReference>
<protein>
    <submittedName>
        <fullName evidence="1">Uncharacterized protein</fullName>
    </submittedName>
</protein>
<dbReference type="AlphaFoldDB" id="A0A3L7AJZ1"/>
<evidence type="ECO:0000313" key="1">
    <source>
        <dbReference type="EMBL" id="RLP80334.1"/>
    </source>
</evidence>
<gene>
    <name evidence="1" type="ORF">D9R14_04470</name>
</gene>
<evidence type="ECO:0000313" key="2">
    <source>
        <dbReference type="Proteomes" id="UP000269692"/>
    </source>
</evidence>
<proteinExistence type="predicted"/>
<accession>A0A3L7AJZ1</accession>
<organism evidence="1 2">
    <name type="scientific">Xanthobacter tagetidis</name>
    <dbReference type="NCBI Taxonomy" id="60216"/>
    <lineage>
        <taxon>Bacteria</taxon>
        <taxon>Pseudomonadati</taxon>
        <taxon>Pseudomonadota</taxon>
        <taxon>Alphaproteobacteria</taxon>
        <taxon>Hyphomicrobiales</taxon>
        <taxon>Xanthobacteraceae</taxon>
        <taxon>Xanthobacter</taxon>
    </lineage>
</organism>
<keyword evidence="2" id="KW-1185">Reference proteome</keyword>
<name>A0A3L7AJZ1_9HYPH</name>
<reference evidence="1 2" key="1">
    <citation type="submission" date="2018-10" db="EMBL/GenBank/DDBJ databases">
        <title>Xanthobacter tagetidis genome sequencing and assembly.</title>
        <authorList>
            <person name="Maclea K.S."/>
            <person name="Goen A.E."/>
            <person name="Fatima S.A."/>
        </authorList>
    </citation>
    <scope>NUCLEOTIDE SEQUENCE [LARGE SCALE GENOMIC DNA]</scope>
    <source>
        <strain evidence="1 2">ATCC 700314</strain>
    </source>
</reference>
<dbReference type="RefSeq" id="WP_121622128.1">
    <property type="nucleotide sequence ID" value="NZ_JACIIW010000006.1"/>
</dbReference>